<organism evidence="1 2">
    <name type="scientific">Oedothorax gibbosus</name>
    <dbReference type="NCBI Taxonomy" id="931172"/>
    <lineage>
        <taxon>Eukaryota</taxon>
        <taxon>Metazoa</taxon>
        <taxon>Ecdysozoa</taxon>
        <taxon>Arthropoda</taxon>
        <taxon>Chelicerata</taxon>
        <taxon>Arachnida</taxon>
        <taxon>Araneae</taxon>
        <taxon>Araneomorphae</taxon>
        <taxon>Entelegynae</taxon>
        <taxon>Araneoidea</taxon>
        <taxon>Linyphiidae</taxon>
        <taxon>Erigoninae</taxon>
        <taxon>Oedothorax</taxon>
    </lineage>
</organism>
<dbReference type="EMBL" id="JAFNEN010000477">
    <property type="protein sequence ID" value="KAG8182192.1"/>
    <property type="molecule type" value="Genomic_DNA"/>
</dbReference>
<keyword evidence="2" id="KW-1185">Reference proteome</keyword>
<dbReference type="AlphaFoldDB" id="A0AAV6UD43"/>
<reference evidence="1 2" key="1">
    <citation type="journal article" date="2022" name="Nat. Ecol. Evol.">
        <title>A masculinizing supergene underlies an exaggerated male reproductive morph in a spider.</title>
        <authorList>
            <person name="Hendrickx F."/>
            <person name="De Corte Z."/>
            <person name="Sonet G."/>
            <person name="Van Belleghem S.M."/>
            <person name="Kostlbacher S."/>
            <person name="Vangestel C."/>
        </authorList>
    </citation>
    <scope>NUCLEOTIDE SEQUENCE [LARGE SCALE GENOMIC DNA]</scope>
    <source>
        <strain evidence="1">W744_W776</strain>
    </source>
</reference>
<dbReference type="InterPro" id="IPR023398">
    <property type="entry name" value="TIF_eIF4e-like"/>
</dbReference>
<dbReference type="SUPFAM" id="SSF55418">
    <property type="entry name" value="eIF4e-like"/>
    <property type="match status" value="1"/>
</dbReference>
<accession>A0AAV6UD43</accession>
<dbReference type="Gene3D" id="3.30.760.10">
    <property type="entry name" value="RNA Cap, Translation Initiation Factor Eif4e"/>
    <property type="match status" value="1"/>
</dbReference>
<sequence>MKRKNVYPGRHLELGGFSIMHPKSSPMVGYWRLVCSNFRVVEDDDDVDDGPSNLDKLWNPLRTIAEEAPSLFSKPPDTSSCRYSTYICCYTPDCTDVNVIRLAAEFIRGRVNYPYVLKYLDTSSLVASERNHLFQHTPEGELYEKLEYGLKLVVATGTLAGSNVLDEFAGLDISTRSKSPDNSHESNEDSESKTLIPSKVFDKDYIFMPSTEEGKAKMWEKKGGKWMVFSPAGFSLDEHDAAWKALVPLCEKGILVGLKASTNVLNKANSQKVRGGFKRTSTAIYCYTADSNNMEDVLQAAVAIREVYNNNYMLFYKLNTQCKGDSFISSYMHTVSGGLYVRDDIKRYELILPKTKCGGES</sequence>
<proteinExistence type="predicted"/>
<comment type="caution">
    <text evidence="1">The sequence shown here is derived from an EMBL/GenBank/DDBJ whole genome shotgun (WGS) entry which is preliminary data.</text>
</comment>
<name>A0AAV6UD43_9ARAC</name>
<dbReference type="Proteomes" id="UP000827092">
    <property type="component" value="Unassembled WGS sequence"/>
</dbReference>
<protein>
    <submittedName>
        <fullName evidence="1">Uncharacterized protein</fullName>
    </submittedName>
</protein>
<evidence type="ECO:0000313" key="1">
    <source>
        <dbReference type="EMBL" id="KAG8182192.1"/>
    </source>
</evidence>
<evidence type="ECO:0000313" key="2">
    <source>
        <dbReference type="Proteomes" id="UP000827092"/>
    </source>
</evidence>
<gene>
    <name evidence="1" type="ORF">JTE90_017143</name>
</gene>